<sequence length="247" mass="26788">MLCFPPEAELVTAVEVVEMRTAGRILGPLTGGERQRVGWSGTHVGELMGRRCGCGLHVLLSQAPQECQLFQGSSSGRTASNIPWPPDASGRGVETPSHVGRIAPVGPESLLVVLHSAEEDSQQGQGCQCRSVARASQTHLSPTSCPVALDGGMGRGVLTRVSCQQEMELMEMSPITWLHQPAEVPETAGCCNVDELPSQCIPCEQDVSLPKILWSVLECLQWQRWEPLWDVEAHMFLLELKDGSVLL</sequence>
<dbReference type="EMBL" id="VSRR010000321">
    <property type="protein sequence ID" value="MPC13986.1"/>
    <property type="molecule type" value="Genomic_DNA"/>
</dbReference>
<evidence type="ECO:0000313" key="2">
    <source>
        <dbReference type="Proteomes" id="UP000324222"/>
    </source>
</evidence>
<keyword evidence="2" id="KW-1185">Reference proteome</keyword>
<reference evidence="1 2" key="1">
    <citation type="submission" date="2019-05" db="EMBL/GenBank/DDBJ databases">
        <title>Another draft genome of Portunus trituberculatus and its Hox gene families provides insights of decapod evolution.</title>
        <authorList>
            <person name="Jeong J.-H."/>
            <person name="Song I."/>
            <person name="Kim S."/>
            <person name="Choi T."/>
            <person name="Kim D."/>
            <person name="Ryu S."/>
            <person name="Kim W."/>
        </authorList>
    </citation>
    <scope>NUCLEOTIDE SEQUENCE [LARGE SCALE GENOMIC DNA]</scope>
    <source>
        <tissue evidence="1">Muscle</tissue>
    </source>
</reference>
<name>A0A5B7D0G7_PORTR</name>
<protein>
    <submittedName>
        <fullName evidence="1">Uncharacterized protein</fullName>
    </submittedName>
</protein>
<dbReference type="Proteomes" id="UP000324222">
    <property type="component" value="Unassembled WGS sequence"/>
</dbReference>
<accession>A0A5B7D0G7</accession>
<evidence type="ECO:0000313" key="1">
    <source>
        <dbReference type="EMBL" id="MPC13986.1"/>
    </source>
</evidence>
<dbReference type="AlphaFoldDB" id="A0A5B7D0G7"/>
<comment type="caution">
    <text evidence="1">The sequence shown here is derived from an EMBL/GenBank/DDBJ whole genome shotgun (WGS) entry which is preliminary data.</text>
</comment>
<organism evidence="1 2">
    <name type="scientific">Portunus trituberculatus</name>
    <name type="common">Swimming crab</name>
    <name type="synonym">Neptunus trituberculatus</name>
    <dbReference type="NCBI Taxonomy" id="210409"/>
    <lineage>
        <taxon>Eukaryota</taxon>
        <taxon>Metazoa</taxon>
        <taxon>Ecdysozoa</taxon>
        <taxon>Arthropoda</taxon>
        <taxon>Crustacea</taxon>
        <taxon>Multicrustacea</taxon>
        <taxon>Malacostraca</taxon>
        <taxon>Eumalacostraca</taxon>
        <taxon>Eucarida</taxon>
        <taxon>Decapoda</taxon>
        <taxon>Pleocyemata</taxon>
        <taxon>Brachyura</taxon>
        <taxon>Eubrachyura</taxon>
        <taxon>Portunoidea</taxon>
        <taxon>Portunidae</taxon>
        <taxon>Portuninae</taxon>
        <taxon>Portunus</taxon>
    </lineage>
</organism>
<gene>
    <name evidence="1" type="ORF">E2C01_006740</name>
</gene>
<proteinExistence type="predicted"/>